<name>A0A420ERN9_9SPHN</name>
<evidence type="ECO:0000313" key="1">
    <source>
        <dbReference type="EMBL" id="RKF23348.1"/>
    </source>
</evidence>
<protein>
    <submittedName>
        <fullName evidence="1">Uncharacterized protein</fullName>
    </submittedName>
</protein>
<reference evidence="1 2" key="1">
    <citation type="submission" date="2018-09" db="EMBL/GenBank/DDBJ databases">
        <title>Altererythrobacter spongiae sp. nov., isolated from a marine sponge.</title>
        <authorList>
            <person name="Zhuang L."/>
            <person name="Luo L."/>
        </authorList>
    </citation>
    <scope>NUCLEOTIDE SEQUENCE [LARGE SCALE GENOMIC DNA]</scope>
    <source>
        <strain evidence="1 2">HN-Y73</strain>
    </source>
</reference>
<gene>
    <name evidence="1" type="ORF">D6851_02430</name>
</gene>
<organism evidence="1 2">
    <name type="scientific">Altericroceibacterium spongiae</name>
    <dbReference type="NCBI Taxonomy" id="2320269"/>
    <lineage>
        <taxon>Bacteria</taxon>
        <taxon>Pseudomonadati</taxon>
        <taxon>Pseudomonadota</taxon>
        <taxon>Alphaproteobacteria</taxon>
        <taxon>Sphingomonadales</taxon>
        <taxon>Erythrobacteraceae</taxon>
        <taxon>Altericroceibacterium</taxon>
    </lineage>
</organism>
<comment type="caution">
    <text evidence="1">The sequence shown here is derived from an EMBL/GenBank/DDBJ whole genome shotgun (WGS) entry which is preliminary data.</text>
</comment>
<keyword evidence="2" id="KW-1185">Reference proteome</keyword>
<sequence length="186" mass="20522">MQPLGVTLQEQRCVFRKPSGVIVKQLQDTVSVSWLSAVFSEENRSAWWLMKDHPAREDIAKALIAECRHLDLWTDADLRTRGGQNSAIGDLEEALRKAKIETEDDTAWILSGMSEEQRVLLARHLLPVVSAYQEAGLRSGKAESTKAPTSAAKQRAIALIETHGPEVLDTIERLAKLCDGVGEHAA</sequence>
<dbReference type="Proteomes" id="UP000284395">
    <property type="component" value="Unassembled WGS sequence"/>
</dbReference>
<evidence type="ECO:0000313" key="2">
    <source>
        <dbReference type="Proteomes" id="UP000284395"/>
    </source>
</evidence>
<dbReference type="EMBL" id="RAPF01000001">
    <property type="protein sequence ID" value="RKF23348.1"/>
    <property type="molecule type" value="Genomic_DNA"/>
</dbReference>
<dbReference type="AlphaFoldDB" id="A0A420ERN9"/>
<accession>A0A420ERN9</accession>
<proteinExistence type="predicted"/>